<reference evidence="1 2" key="1">
    <citation type="submission" date="2019-12" db="EMBL/GenBank/DDBJ databases">
        <authorList>
            <person name="Alioto T."/>
            <person name="Alioto T."/>
            <person name="Gomez Garrido J."/>
        </authorList>
    </citation>
    <scope>NUCLEOTIDE SEQUENCE [LARGE SCALE GENOMIC DNA]</scope>
</reference>
<dbReference type="AlphaFoldDB" id="A0A8S0V8B6"/>
<accession>A0A8S0V8B6</accession>
<protein>
    <submittedName>
        <fullName evidence="1">Uncharacterized protein</fullName>
    </submittedName>
</protein>
<dbReference type="Proteomes" id="UP000594638">
    <property type="component" value="Unassembled WGS sequence"/>
</dbReference>
<dbReference type="EMBL" id="CACTIH010009208">
    <property type="protein sequence ID" value="CAA3027549.1"/>
    <property type="molecule type" value="Genomic_DNA"/>
</dbReference>
<comment type="caution">
    <text evidence="1">The sequence shown here is derived from an EMBL/GenBank/DDBJ whole genome shotgun (WGS) entry which is preliminary data.</text>
</comment>
<gene>
    <name evidence="1" type="ORF">OLEA9_A008579</name>
</gene>
<evidence type="ECO:0000313" key="1">
    <source>
        <dbReference type="EMBL" id="CAA3027549.1"/>
    </source>
</evidence>
<evidence type="ECO:0000313" key="2">
    <source>
        <dbReference type="Proteomes" id="UP000594638"/>
    </source>
</evidence>
<proteinExistence type="predicted"/>
<sequence length="120" mass="12918">MMPRVVKLCKLNGIVMLPHQSASACCDATLQQLALVLTASLRAVVFDAAKGRVDAAKGCEDNLLRVGSGMGKWDPYLGGANHDGFVRREIDGVLSFSCIFNRAFAAMAVSHPLCFLYSQI</sequence>
<name>A0A8S0V8B6_OLEEU</name>
<organism evidence="1 2">
    <name type="scientific">Olea europaea subsp. europaea</name>
    <dbReference type="NCBI Taxonomy" id="158383"/>
    <lineage>
        <taxon>Eukaryota</taxon>
        <taxon>Viridiplantae</taxon>
        <taxon>Streptophyta</taxon>
        <taxon>Embryophyta</taxon>
        <taxon>Tracheophyta</taxon>
        <taxon>Spermatophyta</taxon>
        <taxon>Magnoliopsida</taxon>
        <taxon>eudicotyledons</taxon>
        <taxon>Gunneridae</taxon>
        <taxon>Pentapetalae</taxon>
        <taxon>asterids</taxon>
        <taxon>lamiids</taxon>
        <taxon>Lamiales</taxon>
        <taxon>Oleaceae</taxon>
        <taxon>Oleeae</taxon>
        <taxon>Olea</taxon>
    </lineage>
</organism>
<keyword evidence="2" id="KW-1185">Reference proteome</keyword>
<dbReference type="PROSITE" id="PS51257">
    <property type="entry name" value="PROKAR_LIPOPROTEIN"/>
    <property type="match status" value="1"/>
</dbReference>
<dbReference type="Gramene" id="OE9A008579T1">
    <property type="protein sequence ID" value="OE9A008579C1"/>
    <property type="gene ID" value="OE9A008579"/>
</dbReference>